<dbReference type="SUPFAM" id="SSF56801">
    <property type="entry name" value="Acetyl-CoA synthetase-like"/>
    <property type="match status" value="1"/>
</dbReference>
<dbReference type="InterPro" id="IPR020845">
    <property type="entry name" value="AMP-binding_CS"/>
</dbReference>
<dbReference type="Pfam" id="PF00501">
    <property type="entry name" value="AMP-binding"/>
    <property type="match status" value="1"/>
</dbReference>
<reference evidence="4" key="1">
    <citation type="journal article" date="2020" name="Stud. Mycol.">
        <title>101 Dothideomycetes genomes: a test case for predicting lifestyles and emergence of pathogens.</title>
        <authorList>
            <person name="Haridas S."/>
            <person name="Albert R."/>
            <person name="Binder M."/>
            <person name="Bloem J."/>
            <person name="Labutti K."/>
            <person name="Salamov A."/>
            <person name="Andreopoulos B."/>
            <person name="Baker S."/>
            <person name="Barry K."/>
            <person name="Bills G."/>
            <person name="Bluhm B."/>
            <person name="Cannon C."/>
            <person name="Castanera R."/>
            <person name="Culley D."/>
            <person name="Daum C."/>
            <person name="Ezra D."/>
            <person name="Gonzalez J."/>
            <person name="Henrissat B."/>
            <person name="Kuo A."/>
            <person name="Liang C."/>
            <person name="Lipzen A."/>
            <person name="Lutzoni F."/>
            <person name="Magnuson J."/>
            <person name="Mondo S."/>
            <person name="Nolan M."/>
            <person name="Ohm R."/>
            <person name="Pangilinan J."/>
            <person name="Park H.-J."/>
            <person name="Ramirez L."/>
            <person name="Alfaro M."/>
            <person name="Sun H."/>
            <person name="Tritt A."/>
            <person name="Yoshinaga Y."/>
            <person name="Zwiers L.-H."/>
            <person name="Turgeon B."/>
            <person name="Goodwin S."/>
            <person name="Spatafora J."/>
            <person name="Crous P."/>
            <person name="Grigoriev I."/>
        </authorList>
    </citation>
    <scope>NUCLEOTIDE SEQUENCE</scope>
    <source>
        <strain evidence="4">CBS 133067</strain>
    </source>
</reference>
<dbReference type="InterPro" id="IPR000873">
    <property type="entry name" value="AMP-dep_synth/lig_dom"/>
</dbReference>
<dbReference type="Gene3D" id="3.40.50.12780">
    <property type="entry name" value="N-terminal domain of ligase-like"/>
    <property type="match status" value="1"/>
</dbReference>
<dbReference type="GO" id="GO:0019748">
    <property type="term" value="P:secondary metabolic process"/>
    <property type="evidence" value="ECO:0007669"/>
    <property type="project" value="TreeGrafter"/>
</dbReference>
<feature type="transmembrane region" description="Helical" evidence="1">
    <location>
        <begin position="240"/>
        <end position="261"/>
    </location>
</feature>
<keyword evidence="4" id="KW-0436">Ligase</keyword>
<dbReference type="Gene3D" id="3.30.300.30">
    <property type="match status" value="1"/>
</dbReference>
<evidence type="ECO:0000259" key="3">
    <source>
        <dbReference type="Pfam" id="PF13193"/>
    </source>
</evidence>
<organism evidence="4 5">
    <name type="scientific">Rhizodiscina lignyota</name>
    <dbReference type="NCBI Taxonomy" id="1504668"/>
    <lineage>
        <taxon>Eukaryota</taxon>
        <taxon>Fungi</taxon>
        <taxon>Dikarya</taxon>
        <taxon>Ascomycota</taxon>
        <taxon>Pezizomycotina</taxon>
        <taxon>Dothideomycetes</taxon>
        <taxon>Pleosporomycetidae</taxon>
        <taxon>Aulographales</taxon>
        <taxon>Rhizodiscinaceae</taxon>
        <taxon>Rhizodiscina</taxon>
    </lineage>
</organism>
<dbReference type="PANTHER" id="PTHR24096:SF295">
    <property type="entry name" value="ACETYL-COA SYNTHETASE-LIKE PROTEIN"/>
    <property type="match status" value="1"/>
</dbReference>
<keyword evidence="1" id="KW-0812">Transmembrane</keyword>
<dbReference type="InterPro" id="IPR045851">
    <property type="entry name" value="AMP-bd_C_sf"/>
</dbReference>
<sequence>MPQWIYRSKYPEPNAATNQSVSQFLLKSNPDDVTADTTIWSDFDEPDHKMTFGGIREQAALGAAGLREVLGVKEGDFVYIYASNSVNWAYLSHSVMWAGAVFSAINPLASAHELIHYFSLSEPVVVATDAALLPKVESALSISPELKVKPKVILFGHGKRPNSKGYQLFPQDIVSTQRPALSPFDLSSRDNREVPAGMCFSSGTSGRPKGVLLSHYSLIAYNLTGRATDPFLYNGFMREVFFPSFAHIYGLVIGMLMPAFFGSHVVAMPQFDFVQYFQRCAEIRATCIRLVPSTAIRLAKDAKVSKLDLTSVQTMYCSGASLPIEVAEKLQVRLKGCSILNGYGMSEGTITMLRSHHSTRKTGSVGKPAAGVEMRVVDDNYNDVEPGQRGEVLVKGPTMFMRYKNNPTETATSFKDGWLCTGDVAIVDEEGFFWLTGRKKELIKYKGYQVPPAELEEVLLSHPLVTDAGVCGVYNEEQATEIPVGYVTFRSAVTRMSREGILEEVRDYVDSRVAPYKKLRGGLFYLDEIPKGPTGKLLRLQLPAKVEERRKSKV</sequence>
<protein>
    <submittedName>
        <fullName evidence="4">Acyl-CoA synthetases/AMP-acid ligases II</fullName>
    </submittedName>
</protein>
<dbReference type="InterPro" id="IPR042099">
    <property type="entry name" value="ANL_N_sf"/>
</dbReference>
<evidence type="ECO:0000313" key="4">
    <source>
        <dbReference type="EMBL" id="KAF2104582.1"/>
    </source>
</evidence>
<dbReference type="EMBL" id="ML978121">
    <property type="protein sequence ID" value="KAF2104582.1"/>
    <property type="molecule type" value="Genomic_DNA"/>
</dbReference>
<dbReference type="InterPro" id="IPR025110">
    <property type="entry name" value="AMP-bd_C"/>
</dbReference>
<feature type="domain" description="AMP-binding enzyme C-terminal" evidence="3">
    <location>
        <begin position="454"/>
        <end position="536"/>
    </location>
</feature>
<evidence type="ECO:0000259" key="2">
    <source>
        <dbReference type="Pfam" id="PF00501"/>
    </source>
</evidence>
<evidence type="ECO:0000313" key="5">
    <source>
        <dbReference type="Proteomes" id="UP000799772"/>
    </source>
</evidence>
<feature type="domain" description="AMP-dependent synthetase/ligase" evidence="2">
    <location>
        <begin position="42"/>
        <end position="403"/>
    </location>
</feature>
<dbReference type="PROSITE" id="PS00455">
    <property type="entry name" value="AMP_BINDING"/>
    <property type="match status" value="1"/>
</dbReference>
<comment type="caution">
    <text evidence="4">The sequence shown here is derived from an EMBL/GenBank/DDBJ whole genome shotgun (WGS) entry which is preliminary data.</text>
</comment>
<evidence type="ECO:0000256" key="1">
    <source>
        <dbReference type="SAM" id="Phobius"/>
    </source>
</evidence>
<dbReference type="GO" id="GO:0016405">
    <property type="term" value="F:CoA-ligase activity"/>
    <property type="evidence" value="ECO:0007669"/>
    <property type="project" value="TreeGrafter"/>
</dbReference>
<gene>
    <name evidence="4" type="ORF">NA57DRAFT_70787</name>
</gene>
<accession>A0A9P4IUA2</accession>
<keyword evidence="1" id="KW-0472">Membrane</keyword>
<dbReference type="AlphaFoldDB" id="A0A9P4IUA2"/>
<dbReference type="Proteomes" id="UP000799772">
    <property type="component" value="Unassembled WGS sequence"/>
</dbReference>
<proteinExistence type="predicted"/>
<dbReference type="Pfam" id="PF13193">
    <property type="entry name" value="AMP-binding_C"/>
    <property type="match status" value="1"/>
</dbReference>
<dbReference type="OrthoDB" id="1898221at2759"/>
<keyword evidence="5" id="KW-1185">Reference proteome</keyword>
<name>A0A9P4IUA2_9PEZI</name>
<dbReference type="PANTHER" id="PTHR24096">
    <property type="entry name" value="LONG-CHAIN-FATTY-ACID--COA LIGASE"/>
    <property type="match status" value="1"/>
</dbReference>
<keyword evidence="1" id="KW-1133">Transmembrane helix</keyword>